<keyword evidence="6" id="KW-1185">Reference proteome</keyword>
<dbReference type="InterPro" id="IPR003313">
    <property type="entry name" value="AraC-bd"/>
</dbReference>
<evidence type="ECO:0000256" key="2">
    <source>
        <dbReference type="ARBA" id="ARBA00023125"/>
    </source>
</evidence>
<dbReference type="SMART" id="SM00342">
    <property type="entry name" value="HTH_ARAC"/>
    <property type="match status" value="1"/>
</dbReference>
<dbReference type="RefSeq" id="WP_129082564.1">
    <property type="nucleotide sequence ID" value="NZ_CP041070.1"/>
</dbReference>
<dbReference type="InterPro" id="IPR020449">
    <property type="entry name" value="Tscrpt_reg_AraC-type_HTH"/>
</dbReference>
<dbReference type="InterPro" id="IPR018060">
    <property type="entry name" value="HTH_AraC"/>
</dbReference>
<evidence type="ECO:0000259" key="4">
    <source>
        <dbReference type="PROSITE" id="PS01124"/>
    </source>
</evidence>
<dbReference type="InterPro" id="IPR009057">
    <property type="entry name" value="Homeodomain-like_sf"/>
</dbReference>
<dbReference type="SUPFAM" id="SSF46689">
    <property type="entry name" value="Homeodomain-like"/>
    <property type="match status" value="2"/>
</dbReference>
<evidence type="ECO:0000313" key="6">
    <source>
        <dbReference type="Proteomes" id="UP000290191"/>
    </source>
</evidence>
<dbReference type="PANTHER" id="PTHR46796:SF2">
    <property type="entry name" value="TRANSCRIPTIONAL REGULATORY PROTEIN"/>
    <property type="match status" value="1"/>
</dbReference>
<organism evidence="5 6">
    <name type="scientific">Halarcobacter anaerophilus</name>
    <dbReference type="NCBI Taxonomy" id="877500"/>
    <lineage>
        <taxon>Bacteria</taxon>
        <taxon>Pseudomonadati</taxon>
        <taxon>Campylobacterota</taxon>
        <taxon>Epsilonproteobacteria</taxon>
        <taxon>Campylobacterales</taxon>
        <taxon>Arcobacteraceae</taxon>
        <taxon>Halarcobacter</taxon>
    </lineage>
</organism>
<evidence type="ECO:0000256" key="1">
    <source>
        <dbReference type="ARBA" id="ARBA00023015"/>
    </source>
</evidence>
<gene>
    <name evidence="5" type="ORF">CRV06_11400</name>
</gene>
<comment type="caution">
    <text evidence="5">The sequence shown here is derived from an EMBL/GenBank/DDBJ whole genome shotgun (WGS) entry which is preliminary data.</text>
</comment>
<dbReference type="STRING" id="877500.GCA_000935065_00849"/>
<dbReference type="Proteomes" id="UP000290191">
    <property type="component" value="Unassembled WGS sequence"/>
</dbReference>
<feature type="domain" description="HTH araC/xylS-type" evidence="4">
    <location>
        <begin position="162"/>
        <end position="259"/>
    </location>
</feature>
<proteinExistence type="predicted"/>
<dbReference type="OrthoDB" id="112032at2"/>
<dbReference type="PANTHER" id="PTHR46796">
    <property type="entry name" value="HTH-TYPE TRANSCRIPTIONAL ACTIVATOR RHAS-RELATED"/>
    <property type="match status" value="1"/>
</dbReference>
<name>A0A4Q0Y1D7_9BACT</name>
<dbReference type="Pfam" id="PF02311">
    <property type="entry name" value="AraC_binding"/>
    <property type="match status" value="1"/>
</dbReference>
<reference evidence="5 6" key="1">
    <citation type="submission" date="2017-10" db="EMBL/GenBank/DDBJ databases">
        <title>Genomics of the genus Arcobacter.</title>
        <authorList>
            <person name="Perez-Cataluna A."/>
            <person name="Figueras M.J."/>
        </authorList>
    </citation>
    <scope>NUCLEOTIDE SEQUENCE [LARGE SCALE GENOMIC DNA]</scope>
    <source>
        <strain evidence="5 6">DSM 24636</strain>
    </source>
</reference>
<evidence type="ECO:0000313" key="5">
    <source>
        <dbReference type="EMBL" id="RXJ62031.1"/>
    </source>
</evidence>
<dbReference type="Gene3D" id="1.10.10.60">
    <property type="entry name" value="Homeodomain-like"/>
    <property type="match status" value="2"/>
</dbReference>
<dbReference type="PROSITE" id="PS01124">
    <property type="entry name" value="HTH_ARAC_FAMILY_2"/>
    <property type="match status" value="1"/>
</dbReference>
<dbReference type="Pfam" id="PF12833">
    <property type="entry name" value="HTH_18"/>
    <property type="match status" value="1"/>
</dbReference>
<sequence>MKLESLNQIFFENIQNSNGQFSKHFHNTYTIGLTHDGIFKSINQNKATLTYKNATRVINPGEVHCGNSNSWKYTNFYPTVKLITDIYEQIFFERKTPVFVKHIIEDLTLYKLLFKFFVSAYENKDSIEIETYLIEALSYLIKKYADKTKSFEPLFNDKKIIKHTIEYINDSIETNLSLEELALNSNLSKYHYIRTFKNSTGITPHQYIMMQRVQKAKELILKNVNLNEIASSVGFSDQSHFIRTFKKIYGYVPSQIKENSNFVLYKKN</sequence>
<dbReference type="InterPro" id="IPR037923">
    <property type="entry name" value="HTH-like"/>
</dbReference>
<dbReference type="SUPFAM" id="SSF51215">
    <property type="entry name" value="Regulatory protein AraC"/>
    <property type="match status" value="1"/>
</dbReference>
<dbReference type="AlphaFoldDB" id="A0A4Q0Y1D7"/>
<protein>
    <submittedName>
        <fullName evidence="5">AraC family transcriptional regulator</fullName>
    </submittedName>
</protein>
<dbReference type="PRINTS" id="PR00032">
    <property type="entry name" value="HTHARAC"/>
</dbReference>
<dbReference type="EMBL" id="PDKO01000010">
    <property type="protein sequence ID" value="RXJ62031.1"/>
    <property type="molecule type" value="Genomic_DNA"/>
</dbReference>
<keyword evidence="2" id="KW-0238">DNA-binding</keyword>
<accession>A0A4Q0Y1D7</accession>
<dbReference type="GO" id="GO:0003700">
    <property type="term" value="F:DNA-binding transcription factor activity"/>
    <property type="evidence" value="ECO:0007669"/>
    <property type="project" value="InterPro"/>
</dbReference>
<dbReference type="InterPro" id="IPR050204">
    <property type="entry name" value="AraC_XylS_family_regulators"/>
</dbReference>
<evidence type="ECO:0000256" key="3">
    <source>
        <dbReference type="ARBA" id="ARBA00023163"/>
    </source>
</evidence>
<dbReference type="GO" id="GO:0043565">
    <property type="term" value="F:sequence-specific DNA binding"/>
    <property type="evidence" value="ECO:0007669"/>
    <property type="project" value="InterPro"/>
</dbReference>
<keyword evidence="1" id="KW-0805">Transcription regulation</keyword>
<keyword evidence="3" id="KW-0804">Transcription</keyword>